<dbReference type="PROSITE" id="PS51459">
    <property type="entry name" value="FIDO"/>
    <property type="match status" value="1"/>
</dbReference>
<dbReference type="Pfam" id="PF13776">
    <property type="entry name" value="DUF4172"/>
    <property type="match status" value="1"/>
</dbReference>
<feature type="binding site" evidence="2">
    <location>
        <begin position="213"/>
        <end position="220"/>
    </location>
    <ligand>
        <name>ATP</name>
        <dbReference type="ChEBI" id="CHEBI:30616"/>
    </ligand>
</feature>
<evidence type="ECO:0000259" key="4">
    <source>
        <dbReference type="PROSITE" id="PS51459"/>
    </source>
</evidence>
<evidence type="ECO:0000256" key="2">
    <source>
        <dbReference type="PIRSR" id="PIRSR640198-2"/>
    </source>
</evidence>
<accession>A0A9E8HK63</accession>
<dbReference type="PANTHER" id="PTHR13504:SF33">
    <property type="entry name" value="FIC FAMILY PROTEIN"/>
    <property type="match status" value="1"/>
</dbReference>
<dbReference type="PANTHER" id="PTHR13504">
    <property type="entry name" value="FIDO DOMAIN-CONTAINING PROTEIN DDB_G0283145"/>
    <property type="match status" value="1"/>
</dbReference>
<dbReference type="EMBL" id="CP101527">
    <property type="protein sequence ID" value="UZW75835.1"/>
    <property type="molecule type" value="Genomic_DNA"/>
</dbReference>
<organism evidence="5 6">
    <name type="scientific">Alkalimarinus sediminis</name>
    <dbReference type="NCBI Taxonomy" id="1632866"/>
    <lineage>
        <taxon>Bacteria</taxon>
        <taxon>Pseudomonadati</taxon>
        <taxon>Pseudomonadota</taxon>
        <taxon>Gammaproteobacteria</taxon>
        <taxon>Alteromonadales</taxon>
        <taxon>Alteromonadaceae</taxon>
        <taxon>Alkalimarinus</taxon>
    </lineage>
</organism>
<feature type="active site" evidence="1">
    <location>
        <position position="209"/>
    </location>
</feature>
<reference evidence="5" key="1">
    <citation type="submission" date="2022-07" db="EMBL/GenBank/DDBJ databases">
        <title>Alkalimarinus sp. nov., isolated from gut of a Alitta virens.</title>
        <authorList>
            <person name="Yang A.I."/>
            <person name="Shin N.-R."/>
        </authorList>
    </citation>
    <scope>NUCLEOTIDE SEQUENCE</scope>
    <source>
        <strain evidence="5">FA028</strain>
    </source>
</reference>
<dbReference type="RefSeq" id="WP_251811585.1">
    <property type="nucleotide sequence ID" value="NZ_CP101527.1"/>
</dbReference>
<dbReference type="SUPFAM" id="SSF140931">
    <property type="entry name" value="Fic-like"/>
    <property type="match status" value="1"/>
</dbReference>
<feature type="binding site" evidence="2">
    <location>
        <begin position="251"/>
        <end position="252"/>
    </location>
    <ligand>
        <name>ATP</name>
        <dbReference type="ChEBI" id="CHEBI:30616"/>
    </ligand>
</feature>
<evidence type="ECO:0000256" key="3">
    <source>
        <dbReference type="PIRSR" id="PIRSR640198-3"/>
    </source>
</evidence>
<dbReference type="InterPro" id="IPR040198">
    <property type="entry name" value="Fido_containing"/>
</dbReference>
<proteinExistence type="predicted"/>
<evidence type="ECO:0000313" key="5">
    <source>
        <dbReference type="EMBL" id="UZW75835.1"/>
    </source>
</evidence>
<protein>
    <submittedName>
        <fullName evidence="5">Fic family protein</fullName>
    </submittedName>
</protein>
<dbReference type="GO" id="GO:0005524">
    <property type="term" value="F:ATP binding"/>
    <property type="evidence" value="ECO:0007669"/>
    <property type="project" value="UniProtKB-KW"/>
</dbReference>
<dbReference type="Pfam" id="PF02661">
    <property type="entry name" value="Fic"/>
    <property type="match status" value="1"/>
</dbReference>
<dbReference type="Gene3D" id="1.10.3290.10">
    <property type="entry name" value="Fido-like domain"/>
    <property type="match status" value="1"/>
</dbReference>
<dbReference type="Proteomes" id="UP001164472">
    <property type="component" value="Chromosome"/>
</dbReference>
<dbReference type="Gene3D" id="1.10.10.10">
    <property type="entry name" value="Winged helix-like DNA-binding domain superfamily/Winged helix DNA-binding domain"/>
    <property type="match status" value="1"/>
</dbReference>
<gene>
    <name evidence="5" type="ORF">NNL22_04435</name>
</gene>
<keyword evidence="2" id="KW-0547">Nucleotide-binding</keyword>
<name>A0A9E8HK63_9ALTE</name>
<dbReference type="KEGG" id="asem:NNL22_04435"/>
<dbReference type="InterPro" id="IPR036597">
    <property type="entry name" value="Fido-like_dom_sf"/>
</dbReference>
<evidence type="ECO:0000313" key="6">
    <source>
        <dbReference type="Proteomes" id="UP001164472"/>
    </source>
</evidence>
<keyword evidence="2" id="KW-0067">ATP-binding</keyword>
<dbReference type="AlphaFoldDB" id="A0A9E8HK63"/>
<evidence type="ECO:0000256" key="1">
    <source>
        <dbReference type="PIRSR" id="PIRSR640198-1"/>
    </source>
</evidence>
<dbReference type="InterPro" id="IPR025230">
    <property type="entry name" value="DUF4172"/>
</dbReference>
<dbReference type="InterPro" id="IPR036388">
    <property type="entry name" value="WH-like_DNA-bd_sf"/>
</dbReference>
<dbReference type="InterPro" id="IPR003812">
    <property type="entry name" value="Fido"/>
</dbReference>
<feature type="domain" description="Fido" evidence="4">
    <location>
        <begin position="113"/>
        <end position="274"/>
    </location>
</feature>
<keyword evidence="6" id="KW-1185">Reference proteome</keyword>
<feature type="site" description="Important for autoinhibition of adenylyltransferase activity" evidence="3">
    <location>
        <position position="64"/>
    </location>
</feature>
<sequence length="375" mass="42042">MWIWQHDDWPNFTWDNDALAPLLRDVTQLQGRLLGKIDNLGSEQSLESALDAQLQNIVQSSAIEGEALNVESVRSSLAQRLGVKEAGLSETTAQTEGLADLLLDATQNHSEDLTLDRLFKWHRYLFPEDKDSSISFDSINVGELRGDEPMQVVSGPHHKRTVHFEAPARKGLETQIDDFLTWLSESRTDTLLDPLLRAGLAHFWFVTLHPFDDGNGRLARAVSDYVLAQGEQQSIRYYAMAASIMDNRKSYYGILESTQKSGVDITAWMNWFLEILKETFDSALSKIDLVLQKARFWQVHGQDGLKPEQVKVLNRLLDVGPGGFEGGLSAKKYQSLAKVSKATATRHITALLEKGCIVKLEGGGRSTKYDVNWRA</sequence>